<dbReference type="AlphaFoldDB" id="A0A1F6BDA3"/>
<dbReference type="InterPro" id="IPR016039">
    <property type="entry name" value="Thiolase-like"/>
</dbReference>
<gene>
    <name evidence="3" type="ORF">A2363_00250</name>
</gene>
<dbReference type="InterPro" id="IPR002155">
    <property type="entry name" value="Thiolase"/>
</dbReference>
<dbReference type="PANTHER" id="PTHR42870:SF6">
    <property type="entry name" value="ACETYL-COA C-ACYLTRANSFERASE"/>
    <property type="match status" value="1"/>
</dbReference>
<comment type="caution">
    <text evidence="3">The sequence shown here is derived from an EMBL/GenBank/DDBJ whole genome shotgun (WGS) entry which is preliminary data.</text>
</comment>
<dbReference type="Pfam" id="PF00108">
    <property type="entry name" value="Thiolase_N"/>
    <property type="match status" value="1"/>
</dbReference>
<organism evidence="3 4">
    <name type="scientific">Candidatus Gottesmanbacteria bacterium RIFOXYB1_FULL_47_11</name>
    <dbReference type="NCBI Taxonomy" id="1798401"/>
    <lineage>
        <taxon>Bacteria</taxon>
        <taxon>Candidatus Gottesmaniibacteriota</taxon>
    </lineage>
</organism>
<protein>
    <recommendedName>
        <fullName evidence="5">Acetyl-CoA acetyltransferase</fullName>
    </recommendedName>
</protein>
<sequence>MKIYVTGAATTKFGELWAVSPRHLAGEAVQKALADASLDKKHIQALFVGNMLSGMLGGQEHLGAFFAEELGLSAAAFKIEGACASGGLALHNAVNSVLSGQYETVVALGVEKMTDHKPEDVAVALMGAGSDEERQAGATFPGLYAILARAHMKEFGTTEEDLAAVAVKNHFHASLNPNAQFHSSITIEQVMHSSCIADPLKLLDCSPISDGAAAVIITSDKKQATRKNSVQIIASTVATDTLGLAERRSLTGLAATQTAGKKAFRITGITPADIDVAEVHDCFTIAEILAMEDLGFYKKGKAAGAIAKGETRLGTSKNLVVNPSGGLKGCGHPVGATGIKQVAEIVEQLRGRAADRQVKNANIGLTHNVGGSGATAVVHILKK</sequence>
<dbReference type="CDD" id="cd00829">
    <property type="entry name" value="SCP-x_thiolase"/>
    <property type="match status" value="1"/>
</dbReference>
<feature type="domain" description="Thiolase N-terminal" evidence="1">
    <location>
        <begin position="4"/>
        <end position="220"/>
    </location>
</feature>
<dbReference type="NCBIfam" id="NF004720">
    <property type="entry name" value="PRK06064.1"/>
    <property type="match status" value="1"/>
</dbReference>
<evidence type="ECO:0000259" key="1">
    <source>
        <dbReference type="Pfam" id="PF00108"/>
    </source>
</evidence>
<proteinExistence type="predicted"/>
<dbReference type="PANTHER" id="PTHR42870">
    <property type="entry name" value="ACETYL-COA C-ACETYLTRANSFERASE"/>
    <property type="match status" value="1"/>
</dbReference>
<feature type="domain" description="Thiolase C-terminal" evidence="2">
    <location>
        <begin position="238"/>
        <end position="383"/>
    </location>
</feature>
<evidence type="ECO:0000259" key="2">
    <source>
        <dbReference type="Pfam" id="PF22691"/>
    </source>
</evidence>
<dbReference type="STRING" id="1798401.A2363_00250"/>
<dbReference type="EMBL" id="MFKE01000020">
    <property type="protein sequence ID" value="OGG34858.1"/>
    <property type="molecule type" value="Genomic_DNA"/>
</dbReference>
<dbReference type="InterPro" id="IPR055140">
    <property type="entry name" value="Thiolase_C_2"/>
</dbReference>
<accession>A0A1F6BDA3</accession>
<dbReference type="SUPFAM" id="SSF53901">
    <property type="entry name" value="Thiolase-like"/>
    <property type="match status" value="2"/>
</dbReference>
<dbReference type="Proteomes" id="UP000176186">
    <property type="component" value="Unassembled WGS sequence"/>
</dbReference>
<evidence type="ECO:0000313" key="4">
    <source>
        <dbReference type="Proteomes" id="UP000176186"/>
    </source>
</evidence>
<dbReference type="Gene3D" id="3.40.47.10">
    <property type="match status" value="1"/>
</dbReference>
<evidence type="ECO:0008006" key="5">
    <source>
        <dbReference type="Google" id="ProtNLM"/>
    </source>
</evidence>
<dbReference type="InterPro" id="IPR020616">
    <property type="entry name" value="Thiolase_N"/>
</dbReference>
<reference evidence="3 4" key="1">
    <citation type="journal article" date="2016" name="Nat. Commun.">
        <title>Thousands of microbial genomes shed light on interconnected biogeochemical processes in an aquifer system.</title>
        <authorList>
            <person name="Anantharaman K."/>
            <person name="Brown C.T."/>
            <person name="Hug L.A."/>
            <person name="Sharon I."/>
            <person name="Castelle C.J."/>
            <person name="Probst A.J."/>
            <person name="Thomas B.C."/>
            <person name="Singh A."/>
            <person name="Wilkins M.J."/>
            <person name="Karaoz U."/>
            <person name="Brodie E.L."/>
            <person name="Williams K.H."/>
            <person name="Hubbard S.S."/>
            <person name="Banfield J.F."/>
        </authorList>
    </citation>
    <scope>NUCLEOTIDE SEQUENCE [LARGE SCALE GENOMIC DNA]</scope>
</reference>
<dbReference type="GO" id="GO:0016747">
    <property type="term" value="F:acyltransferase activity, transferring groups other than amino-acyl groups"/>
    <property type="evidence" value="ECO:0007669"/>
    <property type="project" value="InterPro"/>
</dbReference>
<dbReference type="PIRSF" id="PIRSF000429">
    <property type="entry name" value="Ac-CoA_Ac_transf"/>
    <property type="match status" value="1"/>
</dbReference>
<dbReference type="Pfam" id="PF22691">
    <property type="entry name" value="Thiolase_C_1"/>
    <property type="match status" value="1"/>
</dbReference>
<evidence type="ECO:0000313" key="3">
    <source>
        <dbReference type="EMBL" id="OGG34858.1"/>
    </source>
</evidence>
<name>A0A1F6BDA3_9BACT</name>